<evidence type="ECO:0000313" key="2">
    <source>
        <dbReference type="EMBL" id="KAJ8344401.1"/>
    </source>
</evidence>
<evidence type="ECO:0000313" key="3">
    <source>
        <dbReference type="Proteomes" id="UP001152622"/>
    </source>
</evidence>
<accession>A0A9Q1ESW2</accession>
<evidence type="ECO:0000256" key="1">
    <source>
        <dbReference type="SAM" id="MobiDB-lite"/>
    </source>
</evidence>
<reference evidence="2" key="1">
    <citation type="journal article" date="2023" name="Science">
        <title>Genome structures resolve the early diversification of teleost fishes.</title>
        <authorList>
            <person name="Parey E."/>
            <person name="Louis A."/>
            <person name="Montfort J."/>
            <person name="Bouchez O."/>
            <person name="Roques C."/>
            <person name="Iampietro C."/>
            <person name="Lluch J."/>
            <person name="Castinel A."/>
            <person name="Donnadieu C."/>
            <person name="Desvignes T."/>
            <person name="Floi Bucao C."/>
            <person name="Jouanno E."/>
            <person name="Wen M."/>
            <person name="Mejri S."/>
            <person name="Dirks R."/>
            <person name="Jansen H."/>
            <person name="Henkel C."/>
            <person name="Chen W.J."/>
            <person name="Zahm M."/>
            <person name="Cabau C."/>
            <person name="Klopp C."/>
            <person name="Thompson A.W."/>
            <person name="Robinson-Rechavi M."/>
            <person name="Braasch I."/>
            <person name="Lecointre G."/>
            <person name="Bobe J."/>
            <person name="Postlethwait J.H."/>
            <person name="Berthelot C."/>
            <person name="Roest Crollius H."/>
            <person name="Guiguen Y."/>
        </authorList>
    </citation>
    <scope>NUCLEOTIDE SEQUENCE</scope>
    <source>
        <strain evidence="2">WJC10195</strain>
    </source>
</reference>
<gene>
    <name evidence="2" type="ORF">SKAU_G00317300</name>
</gene>
<name>A0A9Q1ESW2_SYNKA</name>
<dbReference type="AlphaFoldDB" id="A0A9Q1ESW2"/>
<proteinExistence type="predicted"/>
<protein>
    <submittedName>
        <fullName evidence="2">Uncharacterized protein</fullName>
    </submittedName>
</protein>
<dbReference type="Proteomes" id="UP001152622">
    <property type="component" value="Chromosome 13"/>
</dbReference>
<sequence length="175" mass="19686">MSGIPRFDLISPAPRCDEQKCRLTARYVRRRATKASVCPYALMQTRAFRSHHERLRLPDRSVLLPVKPGAGAPGFCRRQMDVSWRINVTAPPACQRSRRRQSVNRFLPLSSPPRLPTHRVPPTIPCDSLRRVRPGRGRERARGIAEDLRGGRETRGRLSRPAGAALNRKAVAVGL</sequence>
<feature type="region of interest" description="Disordered" evidence="1">
    <location>
        <begin position="107"/>
        <end position="161"/>
    </location>
</feature>
<keyword evidence="3" id="KW-1185">Reference proteome</keyword>
<comment type="caution">
    <text evidence="2">The sequence shown here is derived from an EMBL/GenBank/DDBJ whole genome shotgun (WGS) entry which is preliminary data.</text>
</comment>
<feature type="compositionally biased region" description="Basic and acidic residues" evidence="1">
    <location>
        <begin position="136"/>
        <end position="156"/>
    </location>
</feature>
<organism evidence="2 3">
    <name type="scientific">Synaphobranchus kaupii</name>
    <name type="common">Kaup's arrowtooth eel</name>
    <dbReference type="NCBI Taxonomy" id="118154"/>
    <lineage>
        <taxon>Eukaryota</taxon>
        <taxon>Metazoa</taxon>
        <taxon>Chordata</taxon>
        <taxon>Craniata</taxon>
        <taxon>Vertebrata</taxon>
        <taxon>Euteleostomi</taxon>
        <taxon>Actinopterygii</taxon>
        <taxon>Neopterygii</taxon>
        <taxon>Teleostei</taxon>
        <taxon>Anguilliformes</taxon>
        <taxon>Synaphobranchidae</taxon>
        <taxon>Synaphobranchus</taxon>
    </lineage>
</organism>
<dbReference type="EMBL" id="JAINUF010000013">
    <property type="protein sequence ID" value="KAJ8344401.1"/>
    <property type="molecule type" value="Genomic_DNA"/>
</dbReference>